<dbReference type="Pfam" id="PF03591">
    <property type="entry name" value="AzlC"/>
    <property type="match status" value="1"/>
</dbReference>
<name>A0A1G8H418_9BACI</name>
<dbReference type="EMBL" id="FNDK01000018">
    <property type="protein sequence ID" value="SDI01311.1"/>
    <property type="molecule type" value="Genomic_DNA"/>
</dbReference>
<comment type="similarity">
    <text evidence="2">Belongs to the AzlC family.</text>
</comment>
<sequence>MKAALTAAPNHSFIHGMKDGVSIALGYFPAAITFGFLAQTTGLLLQEALVMSLLVFAGAAQYMALSLIAAGTGALEIIFTTFIVNIRHFLMSASLNEKALPDHPLKKAGYAFGLTDEVFAVTSTKDGHVSTGYVYGVFLISYASWVVFSGVGHAVGQLLPSVLQQSLTFALYALFIALLAPSVKKHRKIFFLAALAAVVNSIFTLIMAEGWAIISATLIASVVIEWIEPHHTKKTPADVDKEVNAQ</sequence>
<keyword evidence="7 8" id="KW-0472">Membrane</keyword>
<dbReference type="GO" id="GO:0005886">
    <property type="term" value="C:plasma membrane"/>
    <property type="evidence" value="ECO:0007669"/>
    <property type="project" value="UniProtKB-SubCell"/>
</dbReference>
<protein>
    <submittedName>
        <fullName evidence="9">4-azaleucine resistance probable transporter AzlC</fullName>
    </submittedName>
</protein>
<evidence type="ECO:0000256" key="4">
    <source>
        <dbReference type="ARBA" id="ARBA00022475"/>
    </source>
</evidence>
<feature type="transmembrane region" description="Helical" evidence="8">
    <location>
        <begin position="189"/>
        <end position="205"/>
    </location>
</feature>
<proteinExistence type="inferred from homology"/>
<keyword evidence="6 8" id="KW-1133">Transmembrane helix</keyword>
<evidence type="ECO:0000256" key="6">
    <source>
        <dbReference type="ARBA" id="ARBA00022989"/>
    </source>
</evidence>
<dbReference type="Proteomes" id="UP000199163">
    <property type="component" value="Unassembled WGS sequence"/>
</dbReference>
<feature type="transmembrane region" description="Helical" evidence="8">
    <location>
        <begin position="59"/>
        <end position="84"/>
    </location>
</feature>
<gene>
    <name evidence="9" type="ORF">SAMN05192534_11843</name>
</gene>
<dbReference type="GO" id="GO:1903785">
    <property type="term" value="P:L-valine transmembrane transport"/>
    <property type="evidence" value="ECO:0007669"/>
    <property type="project" value="TreeGrafter"/>
</dbReference>
<dbReference type="InterPro" id="IPR011606">
    <property type="entry name" value="Brnchd-chn_aa_trnsp_permease"/>
</dbReference>
<dbReference type="PANTHER" id="PTHR34979:SF1">
    <property type="entry name" value="INNER MEMBRANE PROTEIN YGAZ"/>
    <property type="match status" value="1"/>
</dbReference>
<evidence type="ECO:0000256" key="5">
    <source>
        <dbReference type="ARBA" id="ARBA00022692"/>
    </source>
</evidence>
<dbReference type="RefSeq" id="WP_091274858.1">
    <property type="nucleotide sequence ID" value="NZ_FNDK01000018.1"/>
</dbReference>
<feature type="transmembrane region" description="Helical" evidence="8">
    <location>
        <begin position="21"/>
        <end position="39"/>
    </location>
</feature>
<comment type="subcellular location">
    <subcellularLocation>
        <location evidence="1">Cell membrane</location>
        <topology evidence="1">Multi-pass membrane protein</topology>
    </subcellularLocation>
</comment>
<evidence type="ECO:0000313" key="10">
    <source>
        <dbReference type="Proteomes" id="UP000199163"/>
    </source>
</evidence>
<reference evidence="10" key="1">
    <citation type="submission" date="2016-10" db="EMBL/GenBank/DDBJ databases">
        <authorList>
            <person name="Varghese N."/>
            <person name="Submissions S."/>
        </authorList>
    </citation>
    <scope>NUCLEOTIDE SEQUENCE [LARGE SCALE GENOMIC DNA]</scope>
    <source>
        <strain evidence="10">DSM 21632</strain>
    </source>
</reference>
<keyword evidence="10" id="KW-1185">Reference proteome</keyword>
<keyword evidence="4" id="KW-1003">Cell membrane</keyword>
<evidence type="ECO:0000256" key="8">
    <source>
        <dbReference type="SAM" id="Phobius"/>
    </source>
</evidence>
<dbReference type="OrthoDB" id="3177005at2"/>
<feature type="transmembrane region" description="Helical" evidence="8">
    <location>
        <begin position="133"/>
        <end position="156"/>
    </location>
</feature>
<evidence type="ECO:0000313" key="9">
    <source>
        <dbReference type="EMBL" id="SDI01311.1"/>
    </source>
</evidence>
<organism evidence="9 10">
    <name type="scientific">Alteribacillus persepolensis</name>
    <dbReference type="NCBI Taxonomy" id="568899"/>
    <lineage>
        <taxon>Bacteria</taxon>
        <taxon>Bacillati</taxon>
        <taxon>Bacillota</taxon>
        <taxon>Bacilli</taxon>
        <taxon>Bacillales</taxon>
        <taxon>Bacillaceae</taxon>
        <taxon>Alteribacillus</taxon>
    </lineage>
</organism>
<evidence type="ECO:0000256" key="2">
    <source>
        <dbReference type="ARBA" id="ARBA00010735"/>
    </source>
</evidence>
<dbReference type="STRING" id="568899.SAMN05192534_11843"/>
<accession>A0A1G8H418</accession>
<evidence type="ECO:0000256" key="7">
    <source>
        <dbReference type="ARBA" id="ARBA00023136"/>
    </source>
</evidence>
<evidence type="ECO:0000256" key="1">
    <source>
        <dbReference type="ARBA" id="ARBA00004651"/>
    </source>
</evidence>
<keyword evidence="3" id="KW-0813">Transport</keyword>
<feature type="transmembrane region" description="Helical" evidence="8">
    <location>
        <begin position="162"/>
        <end position="180"/>
    </location>
</feature>
<evidence type="ECO:0000256" key="3">
    <source>
        <dbReference type="ARBA" id="ARBA00022448"/>
    </source>
</evidence>
<dbReference type="AlphaFoldDB" id="A0A1G8H418"/>
<dbReference type="PANTHER" id="PTHR34979">
    <property type="entry name" value="INNER MEMBRANE PROTEIN YGAZ"/>
    <property type="match status" value="1"/>
</dbReference>
<keyword evidence="5 8" id="KW-0812">Transmembrane</keyword>